<name>A0ACB8UUF0_9EURO</name>
<sequence>MASPGKPNAGSIQKEISAATRVKKSNHKKNPKQKKFDHADLEKWLEIHCQVLTNQQNWHNRLMEIALEAIEAREKRVAEAEARKRAEELRAELEAESAKREGSSGEEIKTFEELMVRIRKMEKQAIEAKAAAAVRGESVEEEYY</sequence>
<dbReference type="EMBL" id="JALBCA010000060">
    <property type="protein sequence ID" value="KAI2385330.1"/>
    <property type="molecule type" value="Genomic_DNA"/>
</dbReference>
<organism evidence="1">
    <name type="scientific">Ophidiomyces ophidiicola</name>
    <dbReference type="NCBI Taxonomy" id="1387563"/>
    <lineage>
        <taxon>Eukaryota</taxon>
        <taxon>Fungi</taxon>
        <taxon>Dikarya</taxon>
        <taxon>Ascomycota</taxon>
        <taxon>Pezizomycotina</taxon>
        <taxon>Eurotiomycetes</taxon>
        <taxon>Eurotiomycetidae</taxon>
        <taxon>Onygenales</taxon>
        <taxon>Onygenaceae</taxon>
        <taxon>Ophidiomyces</taxon>
    </lineage>
</organism>
<comment type="caution">
    <text evidence="1">The sequence shown here is derived from an EMBL/GenBank/DDBJ whole genome shotgun (WGS) entry which is preliminary data.</text>
</comment>
<protein>
    <submittedName>
        <fullName evidence="1">Uncharacterized protein</fullName>
    </submittedName>
</protein>
<reference evidence="1" key="1">
    <citation type="journal article" date="2022" name="bioRxiv">
        <title>Population genetic analysis of Ophidiomyces ophidiicola, the causative agent of snake fungal disease, indicates recent introductions to the USA.</title>
        <authorList>
            <person name="Ladner J.T."/>
            <person name="Palmer J.M."/>
            <person name="Ettinger C.L."/>
            <person name="Stajich J.E."/>
            <person name="Farrell T.M."/>
            <person name="Glorioso B.M."/>
            <person name="Lawson B."/>
            <person name="Price S.J."/>
            <person name="Stengle A.G."/>
            <person name="Grear D.A."/>
            <person name="Lorch J.M."/>
        </authorList>
    </citation>
    <scope>NUCLEOTIDE SEQUENCE</scope>
    <source>
        <strain evidence="1">NWHC 24266-5</strain>
    </source>
</reference>
<proteinExistence type="predicted"/>
<evidence type="ECO:0000313" key="1">
    <source>
        <dbReference type="EMBL" id="KAI2385330.1"/>
    </source>
</evidence>
<accession>A0ACB8UUF0</accession>
<gene>
    <name evidence="1" type="ORF">LOY88_004176</name>
</gene>